<dbReference type="Gene3D" id="2.30.29.30">
    <property type="entry name" value="Pleckstrin-homology domain (PH domain)/Phosphotyrosine-binding domain (PTB)"/>
    <property type="match status" value="1"/>
</dbReference>
<accession>A0A9P5VKN4</accession>
<dbReference type="PROSITE" id="PS50003">
    <property type="entry name" value="PH_DOMAIN"/>
    <property type="match status" value="1"/>
</dbReference>
<organism evidence="3 4">
    <name type="scientific">Podila minutissima</name>
    <dbReference type="NCBI Taxonomy" id="64525"/>
    <lineage>
        <taxon>Eukaryota</taxon>
        <taxon>Fungi</taxon>
        <taxon>Fungi incertae sedis</taxon>
        <taxon>Mucoromycota</taxon>
        <taxon>Mortierellomycotina</taxon>
        <taxon>Mortierellomycetes</taxon>
        <taxon>Mortierellales</taxon>
        <taxon>Mortierellaceae</taxon>
        <taxon>Podila</taxon>
    </lineage>
</organism>
<dbReference type="InterPro" id="IPR001849">
    <property type="entry name" value="PH_domain"/>
</dbReference>
<feature type="region of interest" description="Disordered" evidence="1">
    <location>
        <begin position="204"/>
        <end position="248"/>
    </location>
</feature>
<dbReference type="AlphaFoldDB" id="A0A9P5VKN4"/>
<comment type="caution">
    <text evidence="3">The sequence shown here is derived from an EMBL/GenBank/DDBJ whole genome shotgun (WGS) entry which is preliminary data.</text>
</comment>
<evidence type="ECO:0000259" key="2">
    <source>
        <dbReference type="PROSITE" id="PS50003"/>
    </source>
</evidence>
<gene>
    <name evidence="3" type="ORF">BG006_007401</name>
</gene>
<sequence>MEVTGTPVATKFGTMAGFTNNQMVQLGSLQLAFSLESMEKSVRTYKLRRPLHGIHHGGKPNVKTDCEIIVMVGLHVLEEPVEDRSWETDTVYQGNLTVMTRGSRMAGWKRYWAVLEGASLKLYDPDYQQQHDYDKVDVGSNGFCLAVDRQGVDMTHSKDFDMMGMDYNIYAFTDSAYLKEVWSANLEEAMDMYRENMDRRYQVRQAKRNRRVPSSLPSSSSSSSSSSASNVDGGGGQSSPEDDDEDVVDLINLKFVS</sequence>
<feature type="compositionally biased region" description="Low complexity" evidence="1">
    <location>
        <begin position="214"/>
        <end position="229"/>
    </location>
</feature>
<feature type="domain" description="PH" evidence="2">
    <location>
        <begin position="89"/>
        <end position="191"/>
    </location>
</feature>
<name>A0A9P5VKN4_9FUNG</name>
<dbReference type="Proteomes" id="UP000696485">
    <property type="component" value="Unassembled WGS sequence"/>
</dbReference>
<reference evidence="3" key="1">
    <citation type="journal article" date="2020" name="Fungal Divers.">
        <title>Resolving the Mortierellaceae phylogeny through synthesis of multi-gene phylogenetics and phylogenomics.</title>
        <authorList>
            <person name="Vandepol N."/>
            <person name="Liber J."/>
            <person name="Desiro A."/>
            <person name="Na H."/>
            <person name="Kennedy M."/>
            <person name="Barry K."/>
            <person name="Grigoriev I.V."/>
            <person name="Miller A.N."/>
            <person name="O'Donnell K."/>
            <person name="Stajich J.E."/>
            <person name="Bonito G."/>
        </authorList>
    </citation>
    <scope>NUCLEOTIDE SEQUENCE</scope>
    <source>
        <strain evidence="3">NVP1</strain>
    </source>
</reference>
<dbReference type="SUPFAM" id="SSF50729">
    <property type="entry name" value="PH domain-like"/>
    <property type="match status" value="1"/>
</dbReference>
<evidence type="ECO:0000313" key="4">
    <source>
        <dbReference type="Proteomes" id="UP000696485"/>
    </source>
</evidence>
<dbReference type="InterPro" id="IPR011993">
    <property type="entry name" value="PH-like_dom_sf"/>
</dbReference>
<protein>
    <recommendedName>
        <fullName evidence="2">PH domain-containing protein</fullName>
    </recommendedName>
</protein>
<dbReference type="EMBL" id="JAAAUY010000468">
    <property type="protein sequence ID" value="KAF9329511.1"/>
    <property type="molecule type" value="Genomic_DNA"/>
</dbReference>
<proteinExistence type="predicted"/>
<evidence type="ECO:0000256" key="1">
    <source>
        <dbReference type="SAM" id="MobiDB-lite"/>
    </source>
</evidence>
<keyword evidence="4" id="KW-1185">Reference proteome</keyword>
<evidence type="ECO:0000313" key="3">
    <source>
        <dbReference type="EMBL" id="KAF9329511.1"/>
    </source>
</evidence>